<reference evidence="2" key="1">
    <citation type="submission" date="2018-02" db="EMBL/GenBank/DDBJ databases">
        <title>Rhizophora mucronata_Transcriptome.</title>
        <authorList>
            <person name="Meera S.P."/>
            <person name="Sreeshan A."/>
            <person name="Augustine A."/>
        </authorList>
    </citation>
    <scope>NUCLEOTIDE SEQUENCE</scope>
    <source>
        <tissue evidence="2">Leaf</tissue>
    </source>
</reference>
<protein>
    <submittedName>
        <fullName evidence="2">Uncharacterized protein</fullName>
    </submittedName>
</protein>
<name>A0A2P2NUM5_RHIMU</name>
<evidence type="ECO:0000313" key="2">
    <source>
        <dbReference type="EMBL" id="MBX46195.1"/>
    </source>
</evidence>
<evidence type="ECO:0000256" key="1">
    <source>
        <dbReference type="SAM" id="Phobius"/>
    </source>
</evidence>
<feature type="transmembrane region" description="Helical" evidence="1">
    <location>
        <begin position="6"/>
        <end position="26"/>
    </location>
</feature>
<keyword evidence="1" id="KW-0812">Transmembrane</keyword>
<dbReference type="AlphaFoldDB" id="A0A2P2NUM5"/>
<dbReference type="EMBL" id="GGEC01065711">
    <property type="protein sequence ID" value="MBX46195.1"/>
    <property type="molecule type" value="Transcribed_RNA"/>
</dbReference>
<keyword evidence="1" id="KW-0472">Membrane</keyword>
<sequence>MSIHNWVSGLFFSFCPGTVGWGWSIVPHTHTHTDARTHTTWVSTTL</sequence>
<keyword evidence="1" id="KW-1133">Transmembrane helix</keyword>
<organism evidence="2">
    <name type="scientific">Rhizophora mucronata</name>
    <name type="common">Asiatic mangrove</name>
    <dbReference type="NCBI Taxonomy" id="61149"/>
    <lineage>
        <taxon>Eukaryota</taxon>
        <taxon>Viridiplantae</taxon>
        <taxon>Streptophyta</taxon>
        <taxon>Embryophyta</taxon>
        <taxon>Tracheophyta</taxon>
        <taxon>Spermatophyta</taxon>
        <taxon>Magnoliopsida</taxon>
        <taxon>eudicotyledons</taxon>
        <taxon>Gunneridae</taxon>
        <taxon>Pentapetalae</taxon>
        <taxon>rosids</taxon>
        <taxon>fabids</taxon>
        <taxon>Malpighiales</taxon>
        <taxon>Rhizophoraceae</taxon>
        <taxon>Rhizophora</taxon>
    </lineage>
</organism>
<accession>A0A2P2NUM5</accession>
<proteinExistence type="predicted"/>